<gene>
    <name evidence="5" type="ORF">Cflav_PD5951</name>
</gene>
<keyword evidence="6" id="KW-1185">Reference proteome</keyword>
<dbReference type="InterPro" id="IPR059177">
    <property type="entry name" value="GH29D-like_dom"/>
</dbReference>
<accession>B9X9X5</accession>
<dbReference type="PANTHER" id="PTHR32305">
    <property type="match status" value="1"/>
</dbReference>
<dbReference type="InterPro" id="IPR031325">
    <property type="entry name" value="RHS_repeat"/>
</dbReference>
<dbReference type="NCBIfam" id="TIGR01643">
    <property type="entry name" value="YD_repeat_2x"/>
    <property type="match status" value="6"/>
</dbReference>
<dbReference type="InterPro" id="IPR006530">
    <property type="entry name" value="YD"/>
</dbReference>
<dbReference type="Pfam" id="PF17957">
    <property type="entry name" value="Big_7"/>
    <property type="match status" value="1"/>
</dbReference>
<dbReference type="NCBIfam" id="TIGR03696">
    <property type="entry name" value="Rhs_assc_core"/>
    <property type="match status" value="1"/>
</dbReference>
<dbReference type="STRING" id="320771.Cflav_PD5951"/>
<sequence precursor="true">MKSIKLAAIGGLIFLCAILFYIPHRALGQLTISTPTFPTSNTIQLTLSGTQTNLLYNIQYTPALVSVPFSTIATGAQGQTVFNFTMGSSNANFFRAFGMTNASGPLIVSTPAFSPGGGAYSMPQNVIISCSTPLVSIYYTTNGATPTTSDIYIPSGGTVFLSSIVTLKAKAFRSGYVDSGVASATYQINSPPLVSAGPQQIITSASTTLQGYVTDDGLPTGHTLTKTWSKVSGPGTVTFGNASQTNTTATFGADGVYVLQLVGGDSQYNVTNNVTIAVNPTVSVSLNTPADGSIYTVPTNFTLSATAACGSGSVTQVAFYANSTLIGTSTTPPYLFDWKSVSAGTLALTAVAYTTDPANTGLASSPVTVTVNWPTNVGQVTFASTELQVPAAGLPITINRLYDTRFATNGSFGYNGKLDYEQVNIQTSGPLSTGWLGKRSGLTYYVADTAQHVVTVSLSPSEQYSFIPQIIFVLSGTSTINASQVPTCYNAYKVKLAFIPVGQGQLTVSGPSPSRVGMDDGLSGWTVPLTVTRYDSFGFPTSNYEPAFSDFTFTAPDGTKYNFDGNGNLSQHTDRNGNYLQYGYGGIVHSSGKQVLFDRDPTSGNVTAIYDPNSQDGFGGITGPAAVTYGYDALGNLTNVSRLVDRVATNYNTTAYAYTNASFSNNVTAITDPRGIVASRYEYDASGRLTKQYDAFGHFTIFSYDTVTHRQVVVDRLGNTTVQNFTASGLLASLQDAAGGVTAYAYDQQGRKIAQTNALGQVTTYSYDSNDNVTGVTTPIGSSSSATYNSFGEPLVAIDDLGNGTTNVYDVNGNLLLVTNALNIVTAYGYDSQGNTITETNALGLPEQVLVTNAYDQFGNLTNTTTLNVQLSVLNSVGYTYDANGNKLTQTTTRTASGSTQTILMQWNYDAANRITATVDTLNNTNFTVYNGIGKQAQTVDALNHTNLLYYDANGLLTNATYADGLSETIAYDAEQRIVASTDLCGRATTYTYDAVGHLIQTTYPDGSYVASSYDLAGQFKYSTMTTPSAGMLPSTTITTAKYGYDSAGRRIAMTNALYQVTRFAYDANGNQTNIVDALNHTNSLVYDALNRQSAMIYSDGTRESYGFDGLARKTAVTNQAGIVTLFGFDALGHLTAVTNNFGGAAQAVTKYVYDEVGNLVQQIDALNHTNLFDYDNLGRRTKQTLPGNQISLFSYDAVGNLIRETNFNGVVITNQYDALNRLTNKSSAGGYKITFAYSPTGQRTNMVDASGTNSYTYDSRGRLLTKITPQGTLTYTYDGYGNLATIQSSTAGGTLLSYGYDILNRLTNVVDRFTNSTVYNFDVVGNLQTVQLPNKVTNSYTYDTLNRLTNLTAKSSGGTVASFAYKLALAGNRTNLTEALNGVNRTNSWSYDARFRLTNETITASAAPTGTISSKYDSAGNRTNRTSSVAGVGSQTFNFNANDQISTDVYDSNGNTRTNGANVFFYDAENRLTNATVGGTNITVIYDGDGNRVRKIIGTTTNFYLVDDFNPTGYAQVLEEKTGTNLTRIYTYGLTLISQRDTVTRFFGYDGNGNTRYLTDTSAAISDTYVYDAYGVLVANSGTSTNFYRYSGEQFDPNLGLYYLRARYMNPDTGRFWTRDSFEGNPEDPKSLHRYTYGEGDPIDNRDPSGHDIGGVLTAINISGMLAAMSSPVTTRASAIVGGSGSVGTSRPLTQGEITLAQSMFGGKIDYTKVNIYHKKQNPLHPKETLITPDGNIYSNPKGNTYSTDYSAAALPNLSLIVTSELFIHEMTHVWQFQTGVHVMASALYRKYEYDYSKLGTIKFTEYGVEQQATIVEDYFLLKNGYTKNDKNGKPVQMPSLQTYQTVTSPYFP</sequence>
<feature type="domain" description="Teneurin-like YD-shell" evidence="4">
    <location>
        <begin position="1040"/>
        <end position="1182"/>
    </location>
</feature>
<dbReference type="PANTHER" id="PTHR32305:SF17">
    <property type="entry name" value="TRNA NUCLEASE WAPA"/>
    <property type="match status" value="1"/>
</dbReference>
<feature type="region of interest" description="Disordered" evidence="2">
    <location>
        <begin position="1621"/>
        <end position="1651"/>
    </location>
</feature>
<dbReference type="InterPro" id="IPR013783">
    <property type="entry name" value="Ig-like_fold"/>
</dbReference>
<protein>
    <submittedName>
        <fullName evidence="5">YD repeat-containing protein</fullName>
    </submittedName>
</protein>
<dbReference type="OrthoDB" id="173976at2"/>
<dbReference type="Pfam" id="PF22352">
    <property type="entry name" value="K319L-like_PKD"/>
    <property type="match status" value="1"/>
</dbReference>
<comment type="caution">
    <text evidence="5">The sequence shown here is derived from an EMBL/GenBank/DDBJ whole genome shotgun (WGS) entry which is preliminary data.</text>
</comment>
<dbReference type="EMBL" id="ABOX02000001">
    <property type="protein sequence ID" value="EEF63316.1"/>
    <property type="molecule type" value="Genomic_DNA"/>
</dbReference>
<dbReference type="Pfam" id="PF05593">
    <property type="entry name" value="RHS_repeat"/>
    <property type="match status" value="3"/>
</dbReference>
<feature type="domain" description="Teneurin-like YD-shell" evidence="4">
    <location>
        <begin position="1246"/>
        <end position="1393"/>
    </location>
</feature>
<name>B9X9X5_PEDPL</name>
<reference evidence="5 6" key="1">
    <citation type="journal article" date="2011" name="J. Bacteriol.">
        <title>Genome sequence of 'Pedosphaera parvula' Ellin514, an aerobic Verrucomicrobial isolate from pasture soil.</title>
        <authorList>
            <person name="Kant R."/>
            <person name="van Passel M.W."/>
            <person name="Sangwan P."/>
            <person name="Palva A."/>
            <person name="Lucas S."/>
            <person name="Copeland A."/>
            <person name="Lapidus A."/>
            <person name="Glavina Del Rio T."/>
            <person name="Dalin E."/>
            <person name="Tice H."/>
            <person name="Bruce D."/>
            <person name="Goodwin L."/>
            <person name="Pitluck S."/>
            <person name="Chertkov O."/>
            <person name="Larimer F.W."/>
            <person name="Land M.L."/>
            <person name="Hauser L."/>
            <person name="Brettin T.S."/>
            <person name="Detter J.C."/>
            <person name="Han S."/>
            <person name="de Vos W.M."/>
            <person name="Janssen P.H."/>
            <person name="Smidt H."/>
        </authorList>
    </citation>
    <scope>NUCLEOTIDE SEQUENCE [LARGE SCALE GENOMIC DNA]</scope>
    <source>
        <strain evidence="5 6">Ellin514</strain>
    </source>
</reference>
<dbReference type="Proteomes" id="UP000003688">
    <property type="component" value="Unassembled WGS sequence"/>
</dbReference>
<feature type="domain" description="GH29D-like beta-sandwich" evidence="3">
    <location>
        <begin position="115"/>
        <end position="182"/>
    </location>
</feature>
<feature type="domain" description="Teneurin-like YD-shell" evidence="4">
    <location>
        <begin position="905"/>
        <end position="1022"/>
    </location>
</feature>
<dbReference type="Gene3D" id="2.60.40.10">
    <property type="entry name" value="Immunoglobulins"/>
    <property type="match status" value="2"/>
</dbReference>
<evidence type="ECO:0000256" key="2">
    <source>
        <dbReference type="SAM" id="MobiDB-lite"/>
    </source>
</evidence>
<dbReference type="InterPro" id="IPR056823">
    <property type="entry name" value="TEN-like_YD-shell"/>
</dbReference>
<evidence type="ECO:0000313" key="5">
    <source>
        <dbReference type="EMBL" id="EEF63316.1"/>
    </source>
</evidence>
<evidence type="ECO:0000256" key="1">
    <source>
        <dbReference type="ARBA" id="ARBA00022737"/>
    </source>
</evidence>
<proteinExistence type="predicted"/>
<organism evidence="5 6">
    <name type="scientific">Pedosphaera parvula (strain Ellin514)</name>
    <dbReference type="NCBI Taxonomy" id="320771"/>
    <lineage>
        <taxon>Bacteria</taxon>
        <taxon>Pseudomonadati</taxon>
        <taxon>Verrucomicrobiota</taxon>
        <taxon>Pedosphaerae</taxon>
        <taxon>Pedosphaerales</taxon>
        <taxon>Pedosphaeraceae</taxon>
        <taxon>Pedosphaera</taxon>
    </lineage>
</organism>
<dbReference type="Gene3D" id="2.180.10.10">
    <property type="entry name" value="RHS repeat-associated core"/>
    <property type="match status" value="4"/>
</dbReference>
<dbReference type="InterPro" id="IPR050708">
    <property type="entry name" value="T6SS_VgrG/RHS"/>
</dbReference>
<dbReference type="InterPro" id="IPR022385">
    <property type="entry name" value="Rhs_assc_core"/>
</dbReference>
<keyword evidence="1" id="KW-0677">Repeat</keyword>
<dbReference type="Pfam" id="PF13290">
    <property type="entry name" value="CHB_HEX_C_1"/>
    <property type="match status" value="1"/>
</dbReference>
<dbReference type="Pfam" id="PF25023">
    <property type="entry name" value="TEN_YD-shell"/>
    <property type="match status" value="3"/>
</dbReference>
<evidence type="ECO:0000259" key="4">
    <source>
        <dbReference type="Pfam" id="PF25023"/>
    </source>
</evidence>
<evidence type="ECO:0000313" key="6">
    <source>
        <dbReference type="Proteomes" id="UP000003688"/>
    </source>
</evidence>
<evidence type="ECO:0000259" key="3">
    <source>
        <dbReference type="Pfam" id="PF13290"/>
    </source>
</evidence>
<feature type="compositionally biased region" description="Basic and acidic residues" evidence="2">
    <location>
        <begin position="1621"/>
        <end position="1632"/>
    </location>
</feature>
<dbReference type="RefSeq" id="WP_007412623.1">
    <property type="nucleotide sequence ID" value="NZ_ABOX02000001.1"/>
</dbReference>